<dbReference type="FunFam" id="1.20.1310.10:FF:000002">
    <property type="entry name" value="cullin-3 isoform X1"/>
    <property type="match status" value="1"/>
</dbReference>
<dbReference type="InterPro" id="IPR036390">
    <property type="entry name" value="WH_DNA-bd_sf"/>
</dbReference>
<dbReference type="InterPro" id="IPR045093">
    <property type="entry name" value="Cullin"/>
</dbReference>
<dbReference type="EMBL" id="HBEA01007207">
    <property type="protein sequence ID" value="CAD8256032.1"/>
    <property type="molecule type" value="Transcribed_RNA"/>
</dbReference>
<keyword evidence="3" id="KW-0832">Ubl conjugation</keyword>
<dbReference type="Pfam" id="PF26557">
    <property type="entry name" value="Cullin_AB"/>
    <property type="match status" value="1"/>
</dbReference>
<dbReference type="AlphaFoldDB" id="A0A7R9U657"/>
<dbReference type="Gene3D" id="1.10.10.10">
    <property type="entry name" value="Winged helix-like DNA-binding domain superfamily/Winged helix DNA-binding domain"/>
    <property type="match status" value="1"/>
</dbReference>
<protein>
    <recommendedName>
        <fullName evidence="7">Cullin family profile domain-containing protein</fullName>
    </recommendedName>
</protein>
<dbReference type="Gene3D" id="1.20.1310.10">
    <property type="entry name" value="Cullin Repeats"/>
    <property type="match status" value="4"/>
</dbReference>
<dbReference type="PANTHER" id="PTHR11932">
    <property type="entry name" value="CULLIN"/>
    <property type="match status" value="1"/>
</dbReference>
<dbReference type="SMART" id="SM00182">
    <property type="entry name" value="CULLIN"/>
    <property type="match status" value="1"/>
</dbReference>
<dbReference type="PROSITE" id="PS50069">
    <property type="entry name" value="CULLIN_2"/>
    <property type="match status" value="1"/>
</dbReference>
<dbReference type="GO" id="GO:0031625">
    <property type="term" value="F:ubiquitin protein ligase binding"/>
    <property type="evidence" value="ECO:0007669"/>
    <property type="project" value="InterPro"/>
</dbReference>
<dbReference type="SMART" id="SM00884">
    <property type="entry name" value="Cullin_Nedd8"/>
    <property type="match status" value="1"/>
</dbReference>
<dbReference type="InterPro" id="IPR016157">
    <property type="entry name" value="Cullin_CS"/>
</dbReference>
<dbReference type="Gene3D" id="3.30.230.130">
    <property type="entry name" value="Cullin, Chain C, Domain 2"/>
    <property type="match status" value="1"/>
</dbReference>
<feature type="domain" description="Cullin family profile" evidence="7">
    <location>
        <begin position="376"/>
        <end position="610"/>
    </location>
</feature>
<gene>
    <name evidence="8" type="ORF">PPYR1160_LOCUS5524</name>
</gene>
<dbReference type="InterPro" id="IPR059120">
    <property type="entry name" value="Cullin-like_AB"/>
</dbReference>
<reference evidence="8" key="1">
    <citation type="submission" date="2021-01" db="EMBL/GenBank/DDBJ databases">
        <authorList>
            <person name="Corre E."/>
            <person name="Pelletier E."/>
            <person name="Niang G."/>
            <person name="Scheremetjew M."/>
            <person name="Finn R."/>
            <person name="Kale V."/>
            <person name="Holt S."/>
            <person name="Cochrane G."/>
            <person name="Meng A."/>
            <person name="Brown T."/>
            <person name="Cohen L."/>
        </authorList>
    </citation>
    <scope>NUCLEOTIDE SEQUENCE</scope>
    <source>
        <strain evidence="8">CCMP2078</strain>
    </source>
</reference>
<dbReference type="GO" id="GO:0031461">
    <property type="term" value="C:cullin-RING ubiquitin ligase complex"/>
    <property type="evidence" value="ECO:0007669"/>
    <property type="project" value="InterPro"/>
</dbReference>
<evidence type="ECO:0000256" key="3">
    <source>
        <dbReference type="ARBA" id="ARBA00022843"/>
    </source>
</evidence>
<organism evidence="8">
    <name type="scientific">Pinguiococcus pyrenoidosus</name>
    <dbReference type="NCBI Taxonomy" id="172671"/>
    <lineage>
        <taxon>Eukaryota</taxon>
        <taxon>Sar</taxon>
        <taxon>Stramenopiles</taxon>
        <taxon>Ochrophyta</taxon>
        <taxon>Pinguiophyceae</taxon>
        <taxon>Pinguiochrysidales</taxon>
        <taxon>Pinguiochrysidaceae</taxon>
        <taxon>Pinguiococcus</taxon>
    </lineage>
</organism>
<dbReference type="FunFam" id="1.10.10.10:FF:000014">
    <property type="entry name" value="Cullin 1"/>
    <property type="match status" value="1"/>
</dbReference>
<dbReference type="SUPFAM" id="SSF74788">
    <property type="entry name" value="Cullin repeat-like"/>
    <property type="match status" value="1"/>
</dbReference>
<dbReference type="GO" id="GO:0006511">
    <property type="term" value="P:ubiquitin-dependent protein catabolic process"/>
    <property type="evidence" value="ECO:0007669"/>
    <property type="project" value="InterPro"/>
</dbReference>
<dbReference type="SUPFAM" id="SSF75632">
    <property type="entry name" value="Cullin homology domain"/>
    <property type="match status" value="1"/>
</dbReference>
<evidence type="ECO:0000259" key="7">
    <source>
        <dbReference type="PROSITE" id="PS50069"/>
    </source>
</evidence>
<accession>A0A7R9U657</accession>
<feature type="region of interest" description="Disordered" evidence="6">
    <location>
        <begin position="665"/>
        <end position="684"/>
    </location>
</feature>
<evidence type="ECO:0000256" key="6">
    <source>
        <dbReference type="SAM" id="MobiDB-lite"/>
    </source>
</evidence>
<dbReference type="Pfam" id="PF00888">
    <property type="entry name" value="Cullin"/>
    <property type="match status" value="1"/>
</dbReference>
<keyword evidence="2" id="KW-1017">Isopeptide bond</keyword>
<sequence>MSEKKKKIVIQPYQGRKLLSREEAEDEWRSLRDAIDQIYQKKSSQLSFEILYRSAYNLVLDKHGELLYSGVKDSLTGRFVAIGEQVAKTPDAQLLETLSGKWSEQKVILSTVKDILMYMDRTYATPRKVKTTYEMGLEVFLQAVIHHAKVRDRLRTLLLAAIKEERQGQLVDRPLLKTILNMLVEVGVGSTVVYEADFEAAFLHETRVFYRLESLEFLSHNTCDAYLVKAEGRINEEIDRADGILHPATGEKVAYIVEQELIESHAQSLTEMENSGCVFMFDNVRIDDLKRMFRLFSRVPQSLEFIKKKLYEHITKIGRQHVTDQERTKDPVQFVTNLLNMREKYEHIVSAAFNSEAKFKKVLRDAFENFMNMDANCAKYMALYIDDLLKSKLRGLSENEVDLRLDRVIILFRYLQDKDVFEEFYKQYLGKRLLSGKSLSDEAEKAMVVKLKSECGYQFTSKLEGMFNDMQISRDTLEQFRTSDVWQSYKEGSPLDFDCSILTQGHWPNPLSEPCRLPPEITQLCEVFERYYLENHTGRKVYWQVNMGRADLKAVFRADGQVKRHDLDVSTYQMCILMMFNEADVLTLEEIKKKTSIPDAELKRHLISLSTPKHRILRRETVEAGKGEGAASGESTGQKVEMYRFNENYSSRHKRVRVPLVSIKGSAGSSSTAKGEGDGSGALPDYVESRRKHLVEAHIVRIMKARKTLRHNELVGEVTRQLAQRFSPDPVLIKKRVESLIEREYLERDANDRRIYHYLA</sequence>
<dbReference type="InterPro" id="IPR036317">
    <property type="entry name" value="Cullin_homology_sf"/>
</dbReference>
<dbReference type="InterPro" id="IPR016159">
    <property type="entry name" value="Cullin_repeat-like_dom_sf"/>
</dbReference>
<feature type="compositionally biased region" description="Low complexity" evidence="6">
    <location>
        <begin position="665"/>
        <end position="674"/>
    </location>
</feature>
<dbReference type="SUPFAM" id="SSF46785">
    <property type="entry name" value="Winged helix' DNA-binding domain"/>
    <property type="match status" value="1"/>
</dbReference>
<dbReference type="InterPro" id="IPR019559">
    <property type="entry name" value="Cullin_neddylation_domain"/>
</dbReference>
<evidence type="ECO:0000256" key="4">
    <source>
        <dbReference type="PROSITE-ProRule" id="PRU00330"/>
    </source>
</evidence>
<name>A0A7R9U657_9STRA</name>
<dbReference type="Pfam" id="PF10557">
    <property type="entry name" value="Cullin_Nedd8"/>
    <property type="match status" value="1"/>
</dbReference>
<evidence type="ECO:0000256" key="5">
    <source>
        <dbReference type="RuleBase" id="RU003829"/>
    </source>
</evidence>
<dbReference type="PROSITE" id="PS01256">
    <property type="entry name" value="CULLIN_1"/>
    <property type="match status" value="1"/>
</dbReference>
<evidence type="ECO:0000256" key="2">
    <source>
        <dbReference type="ARBA" id="ARBA00022499"/>
    </source>
</evidence>
<dbReference type="InterPro" id="IPR036388">
    <property type="entry name" value="WH-like_DNA-bd_sf"/>
</dbReference>
<evidence type="ECO:0000313" key="8">
    <source>
        <dbReference type="EMBL" id="CAD8256032.1"/>
    </source>
</evidence>
<proteinExistence type="inferred from homology"/>
<dbReference type="InterPro" id="IPR001373">
    <property type="entry name" value="Cullin_N"/>
</dbReference>
<evidence type="ECO:0000256" key="1">
    <source>
        <dbReference type="ARBA" id="ARBA00006019"/>
    </source>
</evidence>
<dbReference type="InterPro" id="IPR016158">
    <property type="entry name" value="Cullin_homology"/>
</dbReference>
<dbReference type="FunFam" id="1.20.1310.10:FF:000001">
    <property type="entry name" value="Cullin 3"/>
    <property type="match status" value="1"/>
</dbReference>
<comment type="similarity">
    <text evidence="1 4 5">Belongs to the cullin family.</text>
</comment>